<comment type="caution">
    <text evidence="2">The sequence shown here is derived from an EMBL/GenBank/DDBJ whole genome shotgun (WGS) entry which is preliminary data.</text>
</comment>
<proteinExistence type="predicted"/>
<dbReference type="Gene3D" id="2.60.120.260">
    <property type="entry name" value="Galactose-binding domain-like"/>
    <property type="match status" value="1"/>
</dbReference>
<feature type="signal peptide" evidence="1">
    <location>
        <begin position="1"/>
        <end position="19"/>
    </location>
</feature>
<feature type="chain" id="PRO_5040342451" evidence="1">
    <location>
        <begin position="20"/>
        <end position="447"/>
    </location>
</feature>
<name>A0A9P3PEW5_LYOSH</name>
<dbReference type="EMBL" id="BRPK01000001">
    <property type="protein sequence ID" value="GLB34294.1"/>
    <property type="molecule type" value="Genomic_DNA"/>
</dbReference>
<evidence type="ECO:0000256" key="1">
    <source>
        <dbReference type="SAM" id="SignalP"/>
    </source>
</evidence>
<organism evidence="2 3">
    <name type="scientific">Lyophyllum shimeji</name>
    <name type="common">Hon-shimeji</name>
    <name type="synonym">Tricholoma shimeji</name>
    <dbReference type="NCBI Taxonomy" id="47721"/>
    <lineage>
        <taxon>Eukaryota</taxon>
        <taxon>Fungi</taxon>
        <taxon>Dikarya</taxon>
        <taxon>Basidiomycota</taxon>
        <taxon>Agaricomycotina</taxon>
        <taxon>Agaricomycetes</taxon>
        <taxon>Agaricomycetidae</taxon>
        <taxon>Agaricales</taxon>
        <taxon>Tricholomatineae</taxon>
        <taxon>Lyophyllaceae</taxon>
        <taxon>Lyophyllum</taxon>
    </lineage>
</organism>
<accession>A0A9P3PEW5</accession>
<protein>
    <submittedName>
        <fullName evidence="2">Uncharacterized protein</fullName>
    </submittedName>
</protein>
<sequence>MSLVTKIVIFISFVLFVVAQDVNNVTVQATDSRISYSGDWAVVQNGQCTLKRSTATGSSASFAFRGVAIQIRGNWRVDVEYEVRVDGVLSNVVRADRDGAQCGASLFYQSGLEDKEHTVELALTSTNGANVQITSFLYSEPKPAPSRSRLSTGGIVGVAVGGTAAVGLAILAFLNSKHVAHALEGLFLLGLGWTTRRLIFKAPKSLGATQISLFLTNRSVLEDVEKEDADKPVVWQVFNIGGATQEFMVDIPSLASGKVKLGFATLDENDSGVTVVQCRTAGRAPARLIDGDEWEYEGIDDTEVSAQKKNLKERPKLTARNSSGLGKRIALGTYHDHKASVQPLLLIENFHEDGVYEAPEELYLHAFRTNAYSAGQYGRTIFKDAFGDRLTPDGGIQLSKLNPITSWYIKSDRNGKLKLVITRTGRKDRKTFKHECKIGRDAAARTA</sequence>
<keyword evidence="1" id="KW-0732">Signal</keyword>
<gene>
    <name evidence="2" type="ORF">LshimejAT787_0111780</name>
</gene>
<evidence type="ECO:0000313" key="3">
    <source>
        <dbReference type="Proteomes" id="UP001063166"/>
    </source>
</evidence>
<reference evidence="2" key="1">
    <citation type="submission" date="2022-07" db="EMBL/GenBank/DDBJ databases">
        <title>The genome of Lyophyllum shimeji provides insight into the initial evolution of ectomycorrhizal fungal genome.</title>
        <authorList>
            <person name="Kobayashi Y."/>
            <person name="Shibata T."/>
            <person name="Hirakawa H."/>
            <person name="Shigenobu S."/>
            <person name="Nishiyama T."/>
            <person name="Yamada A."/>
            <person name="Hasebe M."/>
            <person name="Kawaguchi M."/>
        </authorList>
    </citation>
    <scope>NUCLEOTIDE SEQUENCE</scope>
    <source>
        <strain evidence="2">AT787</strain>
    </source>
</reference>
<evidence type="ECO:0000313" key="2">
    <source>
        <dbReference type="EMBL" id="GLB34294.1"/>
    </source>
</evidence>
<dbReference type="OrthoDB" id="3061708at2759"/>
<dbReference type="Proteomes" id="UP001063166">
    <property type="component" value="Unassembled WGS sequence"/>
</dbReference>
<keyword evidence="3" id="KW-1185">Reference proteome</keyword>
<dbReference type="AlphaFoldDB" id="A0A9P3PEW5"/>